<evidence type="ECO:0000313" key="1">
    <source>
        <dbReference type="EMBL" id="CAK9144180.1"/>
    </source>
</evidence>
<dbReference type="EMBL" id="CAUOFW020001369">
    <property type="protein sequence ID" value="CAK9144180.1"/>
    <property type="molecule type" value="Genomic_DNA"/>
</dbReference>
<keyword evidence="2" id="KW-1185">Reference proteome</keyword>
<dbReference type="PANTHER" id="PTHR33527:SF14">
    <property type="entry name" value="OS07G0274300 PROTEIN"/>
    <property type="match status" value="1"/>
</dbReference>
<proteinExistence type="predicted"/>
<dbReference type="AlphaFoldDB" id="A0ABC8RKV4"/>
<organism evidence="1 2">
    <name type="scientific">Ilex paraguariensis</name>
    <name type="common">yerba mate</name>
    <dbReference type="NCBI Taxonomy" id="185542"/>
    <lineage>
        <taxon>Eukaryota</taxon>
        <taxon>Viridiplantae</taxon>
        <taxon>Streptophyta</taxon>
        <taxon>Embryophyta</taxon>
        <taxon>Tracheophyta</taxon>
        <taxon>Spermatophyta</taxon>
        <taxon>Magnoliopsida</taxon>
        <taxon>eudicotyledons</taxon>
        <taxon>Gunneridae</taxon>
        <taxon>Pentapetalae</taxon>
        <taxon>asterids</taxon>
        <taxon>campanulids</taxon>
        <taxon>Aquifoliales</taxon>
        <taxon>Aquifoliaceae</taxon>
        <taxon>Ilex</taxon>
    </lineage>
</organism>
<evidence type="ECO:0000313" key="2">
    <source>
        <dbReference type="Proteomes" id="UP001642360"/>
    </source>
</evidence>
<name>A0ABC8RKV4_9AQUA</name>
<dbReference type="PANTHER" id="PTHR33527">
    <property type="entry name" value="OS07G0274300 PROTEIN"/>
    <property type="match status" value="1"/>
</dbReference>
<protein>
    <submittedName>
        <fullName evidence="1">Uncharacterized protein</fullName>
    </submittedName>
</protein>
<reference evidence="1 2" key="1">
    <citation type="submission" date="2024-02" db="EMBL/GenBank/DDBJ databases">
        <authorList>
            <person name="Vignale AGUSTIN F."/>
            <person name="Sosa J E."/>
            <person name="Modenutti C."/>
        </authorList>
    </citation>
    <scope>NUCLEOTIDE SEQUENCE [LARGE SCALE GENOMIC DNA]</scope>
</reference>
<accession>A0ABC8RKV4</accession>
<comment type="caution">
    <text evidence="1">The sequence shown here is derived from an EMBL/GenBank/DDBJ whole genome shotgun (WGS) entry which is preliminary data.</text>
</comment>
<sequence length="332" mass="37959">MILSFLYRFDWLALANSEVLISIGSLSTFRAVMLLVRASSSLFISPEDFNLFHAMDRELYTLLITDLLRDPLDSMQIMALWLWLERQGNRNNVIKRILSLPHVFINELADEAVTCLKCISNTQFLLSSKHKEIPLTKSLMKKQISLQYFHENQLIVMSEVAKIVTEVCMKAFTDILQEAMRKNAAQNSAESQMMMSPAVDQSLIYGFSQLAVGVDISQGRTHFNEVPPDDRTMFVTFSKGYPVAEWAVRDFFTRMFGDCIESVHMQEVKPEEQSLYARIVFYTPSIIELVLDGMIKAKFTINGKHVWMRKFVPKHSTSSPLLLLPEDLPGSV</sequence>
<gene>
    <name evidence="1" type="ORF">ILEXP_LOCUS11920</name>
</gene>
<dbReference type="Proteomes" id="UP001642360">
    <property type="component" value="Unassembled WGS sequence"/>
</dbReference>